<evidence type="ECO:0000256" key="5">
    <source>
        <dbReference type="ARBA" id="ARBA00016377"/>
    </source>
</evidence>
<feature type="binding site" evidence="9">
    <location>
        <position position="103"/>
    </location>
    <ligand>
        <name>Mg(2+)</name>
        <dbReference type="ChEBI" id="CHEBI:18420"/>
        <label>1</label>
    </ligand>
</feature>
<gene>
    <name evidence="11" type="primary">nudK</name>
    <name evidence="11" type="ORF">DEVEQU_00552</name>
</gene>
<organism evidence="11 12">
    <name type="scientific">Devosia equisanguinis</name>
    <dbReference type="NCBI Taxonomy" id="2490941"/>
    <lineage>
        <taxon>Bacteria</taxon>
        <taxon>Pseudomonadati</taxon>
        <taxon>Pseudomonadota</taxon>
        <taxon>Alphaproteobacteria</taxon>
        <taxon>Hyphomicrobiales</taxon>
        <taxon>Devosiaceae</taxon>
        <taxon>Devosia</taxon>
    </lineage>
</organism>
<accession>A0A447I7E9</accession>
<sequence length="190" mass="21379">MDERIRKIDEQLLAHDWGKLTKVTLDYQRNDGRWQRMSREVYDHGSAAAMLLFNPARETVLLVRQFRYPVLENGDNPDFLEVCAGLLDGEAPEIAAMREALEETGHAPTDIRHICDIYASPGSLTEKCHLFIGHYDEATRQTAGGGIEAEGEEIELVELDLAEALTMIADGRILDAKTVVLLQNLAMTWR</sequence>
<name>A0A447I7E9_9HYPH</name>
<comment type="similarity">
    <text evidence="3">Belongs to the Nudix hydrolase family. NudK subfamily.</text>
</comment>
<dbReference type="RefSeq" id="WP_126149043.1">
    <property type="nucleotide sequence ID" value="NZ_JBHTMH010000004.1"/>
</dbReference>
<protein>
    <recommendedName>
        <fullName evidence="5">GDP-mannose pyrophosphatase</fullName>
    </recommendedName>
    <alternativeName>
        <fullName evidence="7">GDP-mannose hydrolase</fullName>
    </alternativeName>
    <alternativeName>
        <fullName evidence="8">GDPMK</fullName>
    </alternativeName>
</protein>
<evidence type="ECO:0000256" key="9">
    <source>
        <dbReference type="PIRSR" id="PIRSR604385-2"/>
    </source>
</evidence>
<dbReference type="GO" id="GO:0019693">
    <property type="term" value="P:ribose phosphate metabolic process"/>
    <property type="evidence" value="ECO:0007669"/>
    <property type="project" value="TreeGrafter"/>
</dbReference>
<feature type="binding site" evidence="9">
    <location>
        <position position="84"/>
    </location>
    <ligand>
        <name>Mg(2+)</name>
        <dbReference type="ChEBI" id="CHEBI:18420"/>
        <label>1</label>
    </ligand>
</feature>
<dbReference type="GO" id="GO:0005829">
    <property type="term" value="C:cytosol"/>
    <property type="evidence" value="ECO:0007669"/>
    <property type="project" value="TreeGrafter"/>
</dbReference>
<comment type="cofactor">
    <cofactor evidence="2 9">
        <name>Mg(2+)</name>
        <dbReference type="ChEBI" id="CHEBI:18420"/>
    </cofactor>
</comment>
<dbReference type="EMBL" id="UZWD01000008">
    <property type="protein sequence ID" value="VDS03429.1"/>
    <property type="molecule type" value="Genomic_DNA"/>
</dbReference>
<dbReference type="GO" id="GO:0046872">
    <property type="term" value="F:metal ion binding"/>
    <property type="evidence" value="ECO:0007669"/>
    <property type="project" value="UniProtKB-KW"/>
</dbReference>
<keyword evidence="12" id="KW-1185">Reference proteome</keyword>
<dbReference type="Gene3D" id="3.90.79.10">
    <property type="entry name" value="Nucleoside Triphosphate Pyrophosphohydrolase"/>
    <property type="match status" value="1"/>
</dbReference>
<feature type="binding site" evidence="9">
    <location>
        <position position="152"/>
    </location>
    <ligand>
        <name>Mg(2+)</name>
        <dbReference type="ChEBI" id="CHEBI:18420"/>
        <label>1</label>
    </ligand>
</feature>
<feature type="binding site" evidence="9">
    <location>
        <position position="99"/>
    </location>
    <ligand>
        <name>Mg(2+)</name>
        <dbReference type="ChEBI" id="CHEBI:18420"/>
        <label>1</label>
    </ligand>
</feature>
<evidence type="ECO:0000256" key="6">
    <source>
        <dbReference type="ARBA" id="ARBA00022801"/>
    </source>
</evidence>
<dbReference type="NCBIfam" id="TIGR00052">
    <property type="entry name" value="nudix-type nucleoside diphosphatase, YffH/AdpP family"/>
    <property type="match status" value="1"/>
</dbReference>
<dbReference type="Proteomes" id="UP000268844">
    <property type="component" value="Unassembled WGS sequence"/>
</dbReference>
<evidence type="ECO:0000256" key="3">
    <source>
        <dbReference type="ARBA" id="ARBA00007275"/>
    </source>
</evidence>
<proteinExistence type="inferred from homology"/>
<dbReference type="InterPro" id="IPR004385">
    <property type="entry name" value="NDP_pyrophosphatase"/>
</dbReference>
<dbReference type="OrthoDB" id="5292471at2"/>
<keyword evidence="9" id="KW-0479">Metal-binding</keyword>
<dbReference type="PROSITE" id="PS51462">
    <property type="entry name" value="NUDIX"/>
    <property type="match status" value="1"/>
</dbReference>
<keyword evidence="6 11" id="KW-0378">Hydrolase</keyword>
<feature type="domain" description="Nudix hydrolase" evidence="10">
    <location>
        <begin position="43"/>
        <end position="181"/>
    </location>
</feature>
<evidence type="ECO:0000313" key="11">
    <source>
        <dbReference type="EMBL" id="VDS03429.1"/>
    </source>
</evidence>
<evidence type="ECO:0000256" key="7">
    <source>
        <dbReference type="ARBA" id="ARBA00032162"/>
    </source>
</evidence>
<dbReference type="SUPFAM" id="SSF55811">
    <property type="entry name" value="Nudix"/>
    <property type="match status" value="1"/>
</dbReference>
<evidence type="ECO:0000256" key="2">
    <source>
        <dbReference type="ARBA" id="ARBA00001946"/>
    </source>
</evidence>
<dbReference type="InterPro" id="IPR015797">
    <property type="entry name" value="NUDIX_hydrolase-like_dom_sf"/>
</dbReference>
<reference evidence="11 12" key="1">
    <citation type="submission" date="2018-12" db="EMBL/GenBank/DDBJ databases">
        <authorList>
            <person name="Criscuolo A."/>
        </authorList>
    </citation>
    <scope>NUCLEOTIDE SEQUENCE [LARGE SCALE GENOMIC DNA]</scope>
    <source>
        <strain evidence="11">ACIP1116281</strain>
    </source>
</reference>
<dbReference type="GO" id="GO:0006753">
    <property type="term" value="P:nucleoside phosphate metabolic process"/>
    <property type="evidence" value="ECO:0007669"/>
    <property type="project" value="TreeGrafter"/>
</dbReference>
<comment type="subunit">
    <text evidence="4">Homodimer.</text>
</comment>
<dbReference type="PANTHER" id="PTHR11839">
    <property type="entry name" value="UDP/ADP-SUGAR PYROPHOSPHATASE"/>
    <property type="match status" value="1"/>
</dbReference>
<dbReference type="GO" id="GO:0016818">
    <property type="term" value="F:hydrolase activity, acting on acid anhydrides, in phosphorus-containing anhydrides"/>
    <property type="evidence" value="ECO:0007669"/>
    <property type="project" value="InterPro"/>
</dbReference>
<keyword evidence="9" id="KW-0460">Magnesium</keyword>
<dbReference type="InterPro" id="IPR000086">
    <property type="entry name" value="NUDIX_hydrolase_dom"/>
</dbReference>
<dbReference type="PANTHER" id="PTHR11839:SF18">
    <property type="entry name" value="NUDIX HYDROLASE DOMAIN-CONTAINING PROTEIN"/>
    <property type="match status" value="1"/>
</dbReference>
<comment type="catalytic activity">
    <reaction evidence="1">
        <text>GDP-alpha-D-mannose + H2O = alpha-D-mannose 1-phosphate + GMP + 2 H(+)</text>
        <dbReference type="Rhea" id="RHEA:27978"/>
        <dbReference type="ChEBI" id="CHEBI:15377"/>
        <dbReference type="ChEBI" id="CHEBI:15378"/>
        <dbReference type="ChEBI" id="CHEBI:57527"/>
        <dbReference type="ChEBI" id="CHEBI:58115"/>
        <dbReference type="ChEBI" id="CHEBI:58409"/>
    </reaction>
</comment>
<evidence type="ECO:0000256" key="4">
    <source>
        <dbReference type="ARBA" id="ARBA00011738"/>
    </source>
</evidence>
<evidence type="ECO:0000313" key="12">
    <source>
        <dbReference type="Proteomes" id="UP000268844"/>
    </source>
</evidence>
<dbReference type="Pfam" id="PF00293">
    <property type="entry name" value="NUDIX"/>
    <property type="match status" value="1"/>
</dbReference>
<dbReference type="CDD" id="cd24157">
    <property type="entry name" value="NUDIX_GDPMK"/>
    <property type="match status" value="1"/>
</dbReference>
<evidence type="ECO:0000259" key="10">
    <source>
        <dbReference type="PROSITE" id="PS51462"/>
    </source>
</evidence>
<evidence type="ECO:0000256" key="1">
    <source>
        <dbReference type="ARBA" id="ARBA00000847"/>
    </source>
</evidence>
<evidence type="ECO:0000256" key="8">
    <source>
        <dbReference type="ARBA" id="ARBA00032272"/>
    </source>
</evidence>
<dbReference type="AlphaFoldDB" id="A0A447I7E9"/>